<proteinExistence type="predicted"/>
<dbReference type="PROSITE" id="PS51375">
    <property type="entry name" value="PPR"/>
    <property type="match status" value="4"/>
</dbReference>
<dbReference type="Pfam" id="PF20431">
    <property type="entry name" value="E_motif"/>
    <property type="match status" value="1"/>
</dbReference>
<dbReference type="Pfam" id="PF01535">
    <property type="entry name" value="PPR"/>
    <property type="match status" value="4"/>
</dbReference>
<dbReference type="InterPro" id="IPR002885">
    <property type="entry name" value="PPR_rpt"/>
</dbReference>
<dbReference type="GO" id="GO:0009451">
    <property type="term" value="P:RNA modification"/>
    <property type="evidence" value="ECO:0007669"/>
    <property type="project" value="InterPro"/>
</dbReference>
<dbReference type="InterPro" id="IPR046848">
    <property type="entry name" value="E_motif"/>
</dbReference>
<dbReference type="GO" id="GO:0003723">
    <property type="term" value="F:RNA binding"/>
    <property type="evidence" value="ECO:0007669"/>
    <property type="project" value="InterPro"/>
</dbReference>
<dbReference type="NCBIfam" id="TIGR00756">
    <property type="entry name" value="PPR"/>
    <property type="match status" value="6"/>
</dbReference>
<dbReference type="FunFam" id="1.25.40.10:FF:000366">
    <property type="entry name" value="Pentatricopeptide (PPR) repeat-containing protein"/>
    <property type="match status" value="1"/>
</dbReference>
<evidence type="ECO:0000313" key="4">
    <source>
        <dbReference type="Proteomes" id="UP000237347"/>
    </source>
</evidence>
<keyword evidence="1" id="KW-0677">Repeat</keyword>
<gene>
    <name evidence="3" type="primary">PCMP-E15_0</name>
    <name evidence="3" type="ORF">CFP56_012893</name>
</gene>
<dbReference type="Gene3D" id="1.25.40.10">
    <property type="entry name" value="Tetratricopeptide repeat domain"/>
    <property type="match status" value="3"/>
</dbReference>
<protein>
    <submittedName>
        <fullName evidence="3">Pentatricopeptide repeat-containing protein</fullName>
    </submittedName>
</protein>
<keyword evidence="4" id="KW-1185">Reference proteome</keyword>
<evidence type="ECO:0000313" key="3">
    <source>
        <dbReference type="EMBL" id="KAK7843164.1"/>
    </source>
</evidence>
<name>A0AAW0KX62_QUESU</name>
<dbReference type="InterPro" id="IPR046960">
    <property type="entry name" value="PPR_At4g14850-like_plant"/>
</dbReference>
<dbReference type="PANTHER" id="PTHR47926">
    <property type="entry name" value="PENTATRICOPEPTIDE REPEAT-CONTAINING PROTEIN"/>
    <property type="match status" value="1"/>
</dbReference>
<sequence length="451" mass="49904">MAMPWAMTLYGKDVLVALSGNFCGRPRIGLYHSANEPGMAKFEIPRRDSSANSYLARTNWLITKCFREGRIGDARRVFDQMCERDVVTWTTVITGYVKHGMVEEARRLFDRVDAKKNVVTWTALVGYIQDGQSEEALKIFSKMLVADGVKPNEGTFVTVLGACSDLAGLSEGQQVHQMISKTVYQGCAFVVSALINMYSKCGELGAARKMFDDGLTSHRDLISWNGMIAAYAHHGCGIEAIGLFNEMRELGVQPDDVTYVGLLSACSHAGLVEEGLKYFDELVKDGSIILREDHYTCLVDLCGRAGRLKEAFDFIKRLRNKPSASIWGALLAGCNVHGDLNIGKLAAKDLLEVESKNAGTYLLLSNIYASAGKWREAANMRLKMKDKGLKKQPGCSWIEIGNRPYVFVVGDKSNSQSELICSLLHDLHGKMKKVGYVPHDDLIMDEDFAIT</sequence>
<dbReference type="Pfam" id="PF13041">
    <property type="entry name" value="PPR_2"/>
    <property type="match status" value="2"/>
</dbReference>
<accession>A0AAW0KX62</accession>
<feature type="repeat" description="PPR" evidence="2">
    <location>
        <begin position="357"/>
        <end position="391"/>
    </location>
</feature>
<organism evidence="3 4">
    <name type="scientific">Quercus suber</name>
    <name type="common">Cork oak</name>
    <dbReference type="NCBI Taxonomy" id="58331"/>
    <lineage>
        <taxon>Eukaryota</taxon>
        <taxon>Viridiplantae</taxon>
        <taxon>Streptophyta</taxon>
        <taxon>Embryophyta</taxon>
        <taxon>Tracheophyta</taxon>
        <taxon>Spermatophyta</taxon>
        <taxon>Magnoliopsida</taxon>
        <taxon>eudicotyledons</taxon>
        <taxon>Gunneridae</taxon>
        <taxon>Pentapetalae</taxon>
        <taxon>rosids</taxon>
        <taxon>fabids</taxon>
        <taxon>Fagales</taxon>
        <taxon>Fagaceae</taxon>
        <taxon>Quercus</taxon>
    </lineage>
</organism>
<dbReference type="EMBL" id="PKMF04000209">
    <property type="protein sequence ID" value="KAK7843164.1"/>
    <property type="molecule type" value="Genomic_DNA"/>
</dbReference>
<feature type="repeat" description="PPR" evidence="2">
    <location>
        <begin position="85"/>
        <end position="119"/>
    </location>
</feature>
<dbReference type="InterPro" id="IPR011990">
    <property type="entry name" value="TPR-like_helical_dom_sf"/>
</dbReference>
<dbReference type="FunFam" id="1.25.40.10:FF:000031">
    <property type="entry name" value="Pentatricopeptide repeat-containing protein mitochondrial"/>
    <property type="match status" value="1"/>
</dbReference>
<evidence type="ECO:0000256" key="1">
    <source>
        <dbReference type="ARBA" id="ARBA00022737"/>
    </source>
</evidence>
<feature type="repeat" description="PPR" evidence="2">
    <location>
        <begin position="220"/>
        <end position="254"/>
    </location>
</feature>
<dbReference type="Proteomes" id="UP000237347">
    <property type="component" value="Unassembled WGS sequence"/>
</dbReference>
<dbReference type="AlphaFoldDB" id="A0AAW0KX62"/>
<evidence type="ECO:0000256" key="2">
    <source>
        <dbReference type="PROSITE-ProRule" id="PRU00708"/>
    </source>
</evidence>
<comment type="caution">
    <text evidence="3">The sequence shown here is derived from an EMBL/GenBank/DDBJ whole genome shotgun (WGS) entry which is preliminary data.</text>
</comment>
<reference evidence="3 4" key="1">
    <citation type="journal article" date="2018" name="Sci. Data">
        <title>The draft genome sequence of cork oak.</title>
        <authorList>
            <person name="Ramos A.M."/>
            <person name="Usie A."/>
            <person name="Barbosa P."/>
            <person name="Barros P.M."/>
            <person name="Capote T."/>
            <person name="Chaves I."/>
            <person name="Simoes F."/>
            <person name="Abreu I."/>
            <person name="Carrasquinho I."/>
            <person name="Faro C."/>
            <person name="Guimaraes J.B."/>
            <person name="Mendonca D."/>
            <person name="Nobrega F."/>
            <person name="Rodrigues L."/>
            <person name="Saibo N.J.M."/>
            <person name="Varela M.C."/>
            <person name="Egas C."/>
            <person name="Matos J."/>
            <person name="Miguel C.M."/>
            <person name="Oliveira M.M."/>
            <person name="Ricardo C.P."/>
            <person name="Goncalves S."/>
        </authorList>
    </citation>
    <scope>NUCLEOTIDE SEQUENCE [LARGE SCALE GENOMIC DNA]</scope>
    <source>
        <strain evidence="4">cv. HL8</strain>
    </source>
</reference>
<dbReference type="PANTHER" id="PTHR47926:SF373">
    <property type="entry name" value="TETRATRICOPEPTIDE-LIKE HELICAL DOMAIN SUPERFAMILY, DYW DOMAIN-CONTAINING PROTEIN"/>
    <property type="match status" value="1"/>
</dbReference>
<feature type="repeat" description="PPR" evidence="2">
    <location>
        <begin position="255"/>
        <end position="289"/>
    </location>
</feature>